<feature type="non-terminal residue" evidence="1">
    <location>
        <position position="155"/>
    </location>
</feature>
<protein>
    <submittedName>
        <fullName evidence="1">Uncharacterized protein</fullName>
    </submittedName>
</protein>
<dbReference type="Proteomes" id="UP000499080">
    <property type="component" value="Unassembled WGS sequence"/>
</dbReference>
<dbReference type="AlphaFoldDB" id="A0A4Y2SN76"/>
<keyword evidence="2" id="KW-1185">Reference proteome</keyword>
<comment type="caution">
    <text evidence="1">The sequence shown here is derived from an EMBL/GenBank/DDBJ whole genome shotgun (WGS) entry which is preliminary data.</text>
</comment>
<sequence length="155" mass="17970">MCGLAQVIPDVMDQTSTCWLGTEVWRRRSCPRHMTVALNCEVRPKIAIELLQKGNVNINVSVRPIWPISRNLQVRYSYENCQVSVRWKQCNKQDNGERRLFTNIPEDTKHRKQQKQLLYKLAAQTDRKSLIITVVGRTKALQCEQDSKEINSSLS</sequence>
<gene>
    <name evidence="1" type="ORF">AVEN_219263_1</name>
</gene>
<reference evidence="1 2" key="1">
    <citation type="journal article" date="2019" name="Sci. Rep.">
        <title>Orb-weaving spider Araneus ventricosus genome elucidates the spidroin gene catalogue.</title>
        <authorList>
            <person name="Kono N."/>
            <person name="Nakamura H."/>
            <person name="Ohtoshi R."/>
            <person name="Moran D.A.P."/>
            <person name="Shinohara A."/>
            <person name="Yoshida Y."/>
            <person name="Fujiwara M."/>
            <person name="Mori M."/>
            <person name="Tomita M."/>
            <person name="Arakawa K."/>
        </authorList>
    </citation>
    <scope>NUCLEOTIDE SEQUENCE [LARGE SCALE GENOMIC DNA]</scope>
</reference>
<name>A0A4Y2SN76_ARAVE</name>
<proteinExistence type="predicted"/>
<evidence type="ECO:0000313" key="1">
    <source>
        <dbReference type="EMBL" id="GBN89728.1"/>
    </source>
</evidence>
<dbReference type="EMBL" id="BGPR01022939">
    <property type="protein sequence ID" value="GBN89728.1"/>
    <property type="molecule type" value="Genomic_DNA"/>
</dbReference>
<accession>A0A4Y2SN76</accession>
<organism evidence="1 2">
    <name type="scientific">Araneus ventricosus</name>
    <name type="common">Orbweaver spider</name>
    <name type="synonym">Epeira ventricosa</name>
    <dbReference type="NCBI Taxonomy" id="182803"/>
    <lineage>
        <taxon>Eukaryota</taxon>
        <taxon>Metazoa</taxon>
        <taxon>Ecdysozoa</taxon>
        <taxon>Arthropoda</taxon>
        <taxon>Chelicerata</taxon>
        <taxon>Arachnida</taxon>
        <taxon>Araneae</taxon>
        <taxon>Araneomorphae</taxon>
        <taxon>Entelegynae</taxon>
        <taxon>Araneoidea</taxon>
        <taxon>Araneidae</taxon>
        <taxon>Araneus</taxon>
    </lineage>
</organism>
<evidence type="ECO:0000313" key="2">
    <source>
        <dbReference type="Proteomes" id="UP000499080"/>
    </source>
</evidence>